<evidence type="ECO:0000313" key="1">
    <source>
        <dbReference type="EMBL" id="CAB4194908.1"/>
    </source>
</evidence>
<sequence>MSGYEHIGYADAMSLARGSDVQDDELVPMEPWVCEECGTLNDDIEGVREIVDGGSVRGVWLEIRAECEYCDECGEMCGAVHVQFDQQLSG</sequence>
<proteinExistence type="predicted"/>
<name>A0A6J5RMQ2_9CAUD</name>
<organism evidence="1">
    <name type="scientific">uncultured Caudovirales phage</name>
    <dbReference type="NCBI Taxonomy" id="2100421"/>
    <lineage>
        <taxon>Viruses</taxon>
        <taxon>Duplodnaviria</taxon>
        <taxon>Heunggongvirae</taxon>
        <taxon>Uroviricota</taxon>
        <taxon>Caudoviricetes</taxon>
        <taxon>Peduoviridae</taxon>
        <taxon>Maltschvirus</taxon>
        <taxon>Maltschvirus maltsch</taxon>
    </lineage>
</organism>
<gene>
    <name evidence="1" type="ORF">UFOVP1279_6</name>
</gene>
<protein>
    <submittedName>
        <fullName evidence="1">Uncharacterized protein</fullName>
    </submittedName>
</protein>
<reference evidence="1" key="1">
    <citation type="submission" date="2020-05" db="EMBL/GenBank/DDBJ databases">
        <authorList>
            <person name="Chiriac C."/>
            <person name="Salcher M."/>
            <person name="Ghai R."/>
            <person name="Kavagutti S V."/>
        </authorList>
    </citation>
    <scope>NUCLEOTIDE SEQUENCE</scope>
</reference>
<accession>A0A6J5RMQ2</accession>
<dbReference type="EMBL" id="LR797224">
    <property type="protein sequence ID" value="CAB4194908.1"/>
    <property type="molecule type" value="Genomic_DNA"/>
</dbReference>